<dbReference type="RefSeq" id="XP_006814033.1">
    <property type="nucleotide sequence ID" value="XM_006813970.1"/>
</dbReference>
<evidence type="ECO:0000313" key="3">
    <source>
        <dbReference type="RefSeq" id="XP_006814033.1"/>
    </source>
</evidence>
<keyword evidence="2" id="KW-1185">Reference proteome</keyword>
<dbReference type="Proteomes" id="UP000694865">
    <property type="component" value="Unplaced"/>
</dbReference>
<dbReference type="Pfam" id="PF13287">
    <property type="entry name" value="Fn3_assoc"/>
    <property type="match status" value="1"/>
</dbReference>
<evidence type="ECO:0000256" key="1">
    <source>
        <dbReference type="SAM" id="MobiDB-lite"/>
    </source>
</evidence>
<feature type="compositionally biased region" description="Polar residues" evidence="1">
    <location>
        <begin position="272"/>
        <end position="286"/>
    </location>
</feature>
<dbReference type="InterPro" id="IPR052481">
    <property type="entry name" value="DZAN1"/>
</dbReference>
<reference evidence="3" key="1">
    <citation type="submission" date="2025-08" db="UniProtKB">
        <authorList>
            <consortium name="RefSeq"/>
        </authorList>
    </citation>
    <scope>IDENTIFICATION</scope>
    <source>
        <tissue evidence="3">Testes</tissue>
    </source>
</reference>
<evidence type="ECO:0000313" key="2">
    <source>
        <dbReference type="Proteomes" id="UP000694865"/>
    </source>
</evidence>
<gene>
    <name evidence="3" type="primary">LOC100375264</name>
</gene>
<sequence length="428" mass="47757">MPPVGSVSIPTISPLKLPEAGKPLNHIDTNTNVEIKSATPGSSIFFTTNGTRPDPFSKPGSKGGTIRYKGPFQLNDGRRIVKAVALSRDGQNESKVVSKAFLVEYAPPSDDEIIDDEQTFQMDTRRSTFRGTSARDVGMMSQSFNPGYSNNYYNEYSAPPQGRTQTSMGFTTNGNPYNTYSGPVERIMDNRYAGRGNPNSDYFFHYHVHETPRPQPSFNTPQTWQPVTMPVQGIPGVMNSTQGTQTAGMFYPTQDQVKRLQEQDDEIRSLRDSGSGNQRTKLTDTSPGKGYWKKQLQHIAAHLEAYAQKDVDFREAIGHPRMGKINFAAVDDEYEDEITISVTLQLKDRPPQRGGTMKNAITYDNDRTRTTPKKPVRTTKKSPPKMSKQGQLTGADYKLLKELGPRASGDPDEVTDLLDEEVIHPYFK</sequence>
<accession>A0ABM0M1Z2</accession>
<feature type="region of interest" description="Disordered" evidence="1">
    <location>
        <begin position="266"/>
        <end position="289"/>
    </location>
</feature>
<organism evidence="2 3">
    <name type="scientific">Saccoglossus kowalevskii</name>
    <name type="common">Acorn worm</name>
    <dbReference type="NCBI Taxonomy" id="10224"/>
    <lineage>
        <taxon>Eukaryota</taxon>
        <taxon>Metazoa</taxon>
        <taxon>Hemichordata</taxon>
        <taxon>Enteropneusta</taxon>
        <taxon>Harrimaniidae</taxon>
        <taxon>Saccoglossus</taxon>
    </lineage>
</organism>
<dbReference type="InterPro" id="IPR026876">
    <property type="entry name" value="Fn3_assoc_repeat"/>
</dbReference>
<proteinExistence type="predicted"/>
<dbReference type="PANTHER" id="PTHR16058:SF4">
    <property type="entry name" value="DOUBLE ZINC RIBBON AND ANKYRIN REPEAT-CONTAINING PROTEIN 1"/>
    <property type="match status" value="1"/>
</dbReference>
<dbReference type="PANTHER" id="PTHR16058">
    <property type="entry name" value="DOUBLE ZINC RIBBON AND ANKYRIN REPEAT-CONTAINING PROTEIN 1"/>
    <property type="match status" value="1"/>
</dbReference>
<protein>
    <submittedName>
        <fullName evidence="3">Double zinc ribbon and ankyrin repeat-containing protein 1-like</fullName>
    </submittedName>
</protein>
<feature type="compositionally biased region" description="Basic residues" evidence="1">
    <location>
        <begin position="370"/>
        <end position="383"/>
    </location>
</feature>
<dbReference type="GeneID" id="100375264"/>
<feature type="region of interest" description="Disordered" evidence="1">
    <location>
        <begin position="365"/>
        <end position="395"/>
    </location>
</feature>
<name>A0ABM0M1Z2_SACKO</name>